<dbReference type="Proteomes" id="UP001558850">
    <property type="component" value="Unassembled WGS sequence"/>
</dbReference>
<keyword evidence="1" id="KW-0238">DNA-binding</keyword>
<name>A0ACC6U440_9BURK</name>
<reference evidence="1" key="1">
    <citation type="submission" date="2024-07" db="EMBL/GenBank/DDBJ databases">
        <title>A survey of Mimosa microsymbionts across Brazilian biomes reveals a high diversity of Paraburkholderia nodulating endemic species, but also that Cupriavidus is common as a symbiont of widespread species.</title>
        <authorList>
            <person name="Rouws L."/>
            <person name="Barauna A."/>
            <person name="Beukes C."/>
            <person name="Rouws J.R.C."/>
            <person name="De Faria S.M."/>
            <person name="Gross E."/>
            <person name="Bueno Dos Reis Junior F."/>
            <person name="Simon M.F."/>
            <person name="Maluk M."/>
            <person name="Odee D.W."/>
            <person name="Kenicer G."/>
            <person name="Young J.P.W."/>
            <person name="Reis V.M."/>
            <person name="Zilli J."/>
            <person name="James E.K."/>
        </authorList>
    </citation>
    <scope>NUCLEOTIDE SEQUENCE</scope>
    <source>
        <strain evidence="1">EG181B</strain>
    </source>
</reference>
<organism evidence="1 2">
    <name type="scientific">Paraburkholderia phymatum</name>
    <dbReference type="NCBI Taxonomy" id="148447"/>
    <lineage>
        <taxon>Bacteria</taxon>
        <taxon>Pseudomonadati</taxon>
        <taxon>Pseudomonadota</taxon>
        <taxon>Betaproteobacteria</taxon>
        <taxon>Burkholderiales</taxon>
        <taxon>Burkholderiaceae</taxon>
        <taxon>Paraburkholderia</taxon>
    </lineage>
</organism>
<accession>A0ACC6U440</accession>
<comment type="caution">
    <text evidence="1">The sequence shown here is derived from an EMBL/GenBank/DDBJ whole genome shotgun (WGS) entry which is preliminary data.</text>
</comment>
<evidence type="ECO:0000313" key="2">
    <source>
        <dbReference type="Proteomes" id="UP001558850"/>
    </source>
</evidence>
<sequence length="362" mass="39643">MDSLLSNETLRNFPQKRVRMSGRRKPTMDDVAKAAGVSYATVERVLNGRGGVSRAKEASVLDAARKLKIDRALHEVSARWLRIAIVTQKPTSPYYVALRQGFELAQKSFETFRVLCNVTFFDDLEPPSLASVIARVSQKADAMIVVAYEHPLVVDAVSRVAKEIPVVCVASDLPDCGRLAYVGIDNRCAGRIAGELMGRFVGPAGGQILVIAGLRTYLGHEQRDGAFRAVLRRRFPSCDVVATVESREDERSTESLTREAFGKYPGLKGIYNLSVGDEGIARALRAMKRQDSTVVIGHELSPVSRALLIEGVVDAVLDQSPFVEAIRAVEVILNHYNRGTASGLPLQTPISIYLQENLPPDL</sequence>
<evidence type="ECO:0000313" key="1">
    <source>
        <dbReference type="EMBL" id="MEX3934272.1"/>
    </source>
</evidence>
<keyword evidence="2" id="KW-1185">Reference proteome</keyword>
<protein>
    <submittedName>
        <fullName evidence="1">LacI family DNA-binding transcriptional regulator</fullName>
    </submittedName>
</protein>
<dbReference type="EMBL" id="JBFRCH010000012">
    <property type="protein sequence ID" value="MEX3934272.1"/>
    <property type="molecule type" value="Genomic_DNA"/>
</dbReference>
<gene>
    <name evidence="1" type="ORF">AB4Y32_21170</name>
</gene>
<proteinExistence type="predicted"/>